<comment type="caution">
    <text evidence="3">The sequence shown here is derived from an EMBL/GenBank/DDBJ whole genome shotgun (WGS) entry which is preliminary data.</text>
</comment>
<dbReference type="Pfam" id="PF16289">
    <property type="entry name" value="PIN_12"/>
    <property type="match status" value="1"/>
</dbReference>
<keyword evidence="4" id="KW-1185">Reference proteome</keyword>
<evidence type="ECO:0000313" key="4">
    <source>
        <dbReference type="Proteomes" id="UP000245506"/>
    </source>
</evidence>
<dbReference type="Proteomes" id="UP000245506">
    <property type="component" value="Unassembled WGS sequence"/>
</dbReference>
<feature type="domain" description="DUF4935" evidence="2">
    <location>
        <begin position="17"/>
        <end position="184"/>
    </location>
</feature>
<dbReference type="AlphaFoldDB" id="A0A317CAR2"/>
<feature type="coiled-coil region" evidence="1">
    <location>
        <begin position="68"/>
        <end position="111"/>
    </location>
</feature>
<protein>
    <recommendedName>
        <fullName evidence="2">DUF4935 domain-containing protein</fullName>
    </recommendedName>
</protein>
<name>A0A317CAR2_9GAMM</name>
<proteinExistence type="predicted"/>
<organism evidence="3 4">
    <name type="scientific">Leucothrix arctica</name>
    <dbReference type="NCBI Taxonomy" id="1481894"/>
    <lineage>
        <taxon>Bacteria</taxon>
        <taxon>Pseudomonadati</taxon>
        <taxon>Pseudomonadota</taxon>
        <taxon>Gammaproteobacteria</taxon>
        <taxon>Thiotrichales</taxon>
        <taxon>Thiotrichaceae</taxon>
        <taxon>Leucothrix</taxon>
    </lineage>
</organism>
<sequence length="386" mass="44377">MFWWKVLKVGRVDLIHIVLDTNIYRNNPARDNLDFKALERLSNADLICLHIPYIVLREFQTQQRDIYNKDLEKSVSGLNNLSRRLLDEDILKKLTSIKEELEQESEKILSSAEHQITSWASNIGAKLHPLCLDQASLALEAYFQGKPPLKSVKKREDIPDSFIVQSIFKLHNDHNSIHVVANDRKVREAFTDTKTINTYSSLAELIETDQIQNELKEADLVDNLGILVTALEQFEDENTAIKQFLSNNIGEYLVGKSFYELSIQDDDNEVTILSYNEADNIQLEVPEAKYYGNGQFGVPFQLRIIVSAFFYILKSEYYSRDIEREHLPSVSDHNTHCFEAEDEFELSISGLVSITIKRDDLNISELANNIMEDSLKIDEISNIEVD</sequence>
<evidence type="ECO:0000256" key="1">
    <source>
        <dbReference type="SAM" id="Coils"/>
    </source>
</evidence>
<accession>A0A317CAR2</accession>
<reference evidence="3 4" key="1">
    <citation type="submission" date="2018-05" db="EMBL/GenBank/DDBJ databases">
        <title>Leucothrix arctica sp. nov., isolated from Arctic seawater.</title>
        <authorList>
            <person name="Choi A."/>
            <person name="Baek K."/>
        </authorList>
    </citation>
    <scope>NUCLEOTIDE SEQUENCE [LARGE SCALE GENOMIC DNA]</scope>
    <source>
        <strain evidence="3 4">IMCC9719</strain>
    </source>
</reference>
<dbReference type="InterPro" id="IPR032557">
    <property type="entry name" value="DUF4935"/>
</dbReference>
<dbReference type="EMBL" id="QGKL01000034">
    <property type="protein sequence ID" value="PWQ95459.1"/>
    <property type="molecule type" value="Genomic_DNA"/>
</dbReference>
<evidence type="ECO:0000259" key="2">
    <source>
        <dbReference type="Pfam" id="PF16289"/>
    </source>
</evidence>
<evidence type="ECO:0000313" key="3">
    <source>
        <dbReference type="EMBL" id="PWQ95459.1"/>
    </source>
</evidence>
<gene>
    <name evidence="3" type="ORF">DKT75_12350</name>
</gene>
<keyword evidence="1" id="KW-0175">Coiled coil</keyword>
<dbReference type="OrthoDB" id="7067845at2"/>